<dbReference type="AlphaFoldDB" id="A0A2G5US39"/>
<keyword evidence="4" id="KW-1185">Reference proteome</keyword>
<protein>
    <recommendedName>
        <fullName evidence="5">SXP/RAL-2 family protein Ani s 5-like cation-binding domain-containing protein</fullName>
    </recommendedName>
</protein>
<evidence type="ECO:0000256" key="2">
    <source>
        <dbReference type="SAM" id="SignalP"/>
    </source>
</evidence>
<gene>
    <name evidence="3" type="primary">Cni-F56D2.3</name>
    <name evidence="3" type="synonym">Cnig_chr_III.g9433</name>
    <name evidence="3" type="ORF">B9Z55_009433</name>
</gene>
<keyword evidence="2" id="KW-0732">Signal</keyword>
<keyword evidence="1" id="KW-0175">Coiled coil</keyword>
<feature type="signal peptide" evidence="2">
    <location>
        <begin position="1"/>
        <end position="15"/>
    </location>
</feature>
<evidence type="ECO:0008006" key="5">
    <source>
        <dbReference type="Google" id="ProtNLM"/>
    </source>
</evidence>
<evidence type="ECO:0000313" key="4">
    <source>
        <dbReference type="Proteomes" id="UP000230233"/>
    </source>
</evidence>
<reference evidence="4" key="1">
    <citation type="submission" date="2017-10" db="EMBL/GenBank/DDBJ databases">
        <title>Rapid genome shrinkage in a self-fertile nematode reveals novel sperm competition proteins.</title>
        <authorList>
            <person name="Yin D."/>
            <person name="Schwarz E.M."/>
            <person name="Thomas C.G."/>
            <person name="Felde R.L."/>
            <person name="Korf I.F."/>
            <person name="Cutter A.D."/>
            <person name="Schartner C.M."/>
            <person name="Ralston E.J."/>
            <person name="Meyer B.J."/>
            <person name="Haag E.S."/>
        </authorList>
    </citation>
    <scope>NUCLEOTIDE SEQUENCE [LARGE SCALE GENOMIC DNA]</scope>
    <source>
        <strain evidence="4">JU1422</strain>
    </source>
</reference>
<evidence type="ECO:0000313" key="3">
    <source>
        <dbReference type="EMBL" id="PIC42314.1"/>
    </source>
</evidence>
<feature type="coiled-coil region" evidence="1">
    <location>
        <begin position="172"/>
        <end position="210"/>
    </location>
</feature>
<accession>A0A2G5US39</accession>
<sequence length="288" mass="33006">MRHILLLSILSAVNAFYYKRTMYGDANENGGMATPDYVNAYYGFPSVPPPQEPRRRPSFNMYPPQGYFRREHPFDFGPFGYANSRAGDANMGEEKTDRELAMKNAKPGFWRQRETMERIRKIIDGQRMNMEQKHMQIRRVLSNGEEEMRSKFADLHKRLIMKNNKMASSTSVPELSKQAKKLEKEVKKVMENKKMSVEKKQEKLDKLMLKAPESVKNELNAINDSESSAPLPVPVALPYPAPGQQEALNRANPSMASQSEVMNRVQQTQAVVEARQIRVSEDGKTVEF</sequence>
<name>A0A2G5US39_9PELO</name>
<dbReference type="Proteomes" id="UP000230233">
    <property type="component" value="Chromosome III"/>
</dbReference>
<feature type="chain" id="PRO_5013754543" description="SXP/RAL-2 family protein Ani s 5-like cation-binding domain-containing protein" evidence="2">
    <location>
        <begin position="16"/>
        <end position="288"/>
    </location>
</feature>
<organism evidence="3 4">
    <name type="scientific">Caenorhabditis nigoni</name>
    <dbReference type="NCBI Taxonomy" id="1611254"/>
    <lineage>
        <taxon>Eukaryota</taxon>
        <taxon>Metazoa</taxon>
        <taxon>Ecdysozoa</taxon>
        <taxon>Nematoda</taxon>
        <taxon>Chromadorea</taxon>
        <taxon>Rhabditida</taxon>
        <taxon>Rhabditina</taxon>
        <taxon>Rhabditomorpha</taxon>
        <taxon>Rhabditoidea</taxon>
        <taxon>Rhabditidae</taxon>
        <taxon>Peloderinae</taxon>
        <taxon>Caenorhabditis</taxon>
    </lineage>
</organism>
<dbReference type="EMBL" id="PDUG01000003">
    <property type="protein sequence ID" value="PIC42314.1"/>
    <property type="molecule type" value="Genomic_DNA"/>
</dbReference>
<evidence type="ECO:0000256" key="1">
    <source>
        <dbReference type="SAM" id="Coils"/>
    </source>
</evidence>
<proteinExistence type="predicted"/>
<comment type="caution">
    <text evidence="3">The sequence shown here is derived from an EMBL/GenBank/DDBJ whole genome shotgun (WGS) entry which is preliminary data.</text>
</comment>
<dbReference type="OrthoDB" id="5810717at2759"/>